<name>A0A2K8TBH0_9NOSO</name>
<dbReference type="EMBL" id="CP024793">
    <property type="protein sequence ID" value="AUB44435.1"/>
    <property type="molecule type" value="Genomic_DNA"/>
</dbReference>
<dbReference type="KEGG" id="nfl:COO91_10658"/>
<evidence type="ECO:0000313" key="2">
    <source>
        <dbReference type="Proteomes" id="UP000232003"/>
    </source>
</evidence>
<sequence length="43" mass="5019">MREKAQGSENTVEAQLRGKGGFLRLNTHLDYPQYSFLYQVLQM</sequence>
<keyword evidence="1" id="KW-0614">Plasmid</keyword>
<keyword evidence="2" id="KW-1185">Reference proteome</keyword>
<protein>
    <submittedName>
        <fullName evidence="1">Uncharacterized protein</fullName>
    </submittedName>
</protein>
<organism evidence="1 2">
    <name type="scientific">Nostoc flagelliforme CCNUN1</name>
    <dbReference type="NCBI Taxonomy" id="2038116"/>
    <lineage>
        <taxon>Bacteria</taxon>
        <taxon>Bacillati</taxon>
        <taxon>Cyanobacteriota</taxon>
        <taxon>Cyanophyceae</taxon>
        <taxon>Nostocales</taxon>
        <taxon>Nostocaceae</taxon>
        <taxon>Nostoc</taxon>
    </lineage>
</organism>
<proteinExistence type="predicted"/>
<dbReference type="Proteomes" id="UP000232003">
    <property type="component" value="Plasmid pNFSY08"/>
</dbReference>
<reference evidence="1 2" key="1">
    <citation type="submission" date="2017-11" db="EMBL/GenBank/DDBJ databases">
        <title>Complete genome of a free-living desiccation-tolerant cyanobacterium and its photosynthetic adaptation to extreme terrestrial habitat.</title>
        <authorList>
            <person name="Shang J."/>
        </authorList>
    </citation>
    <scope>NUCLEOTIDE SEQUENCE [LARGE SCALE GENOMIC DNA]</scope>
    <source>
        <strain evidence="1 2">CCNUN1</strain>
        <plasmid evidence="2">pnfsy08</plasmid>
    </source>
</reference>
<geneLocation type="plasmid" evidence="2">
    <name>pnfsy08</name>
</geneLocation>
<accession>A0A2K8TBH0</accession>
<evidence type="ECO:0000313" key="1">
    <source>
        <dbReference type="EMBL" id="AUB44435.1"/>
    </source>
</evidence>
<gene>
    <name evidence="1" type="ORF">COO91_10658</name>
</gene>
<dbReference type="AlphaFoldDB" id="A0A2K8TBH0"/>